<proteinExistence type="predicted"/>
<sequence length="119" mass="14178">MGREVFFNEDELVLKLIGITSIFALKREIRIPHKAIKNAFVDYFNAPRWMLKMPGTAIAPLNIYEGTFRYRNEWYFLSYEHKVPLVNLELDGNGRYKYIIFEIDNPQQVLTELNRQLIH</sequence>
<evidence type="ECO:0000313" key="1">
    <source>
        <dbReference type="EMBL" id="MPM25500.1"/>
    </source>
</evidence>
<gene>
    <name evidence="1" type="ORF">SDC9_71995</name>
</gene>
<protein>
    <recommendedName>
        <fullName evidence="2">Bacterial Pleckstrin homology domain-containing protein</fullName>
    </recommendedName>
</protein>
<accession>A0A644YAI5</accession>
<name>A0A644YAI5_9ZZZZ</name>
<evidence type="ECO:0008006" key="2">
    <source>
        <dbReference type="Google" id="ProtNLM"/>
    </source>
</evidence>
<comment type="caution">
    <text evidence="1">The sequence shown here is derived from an EMBL/GenBank/DDBJ whole genome shotgun (WGS) entry which is preliminary data.</text>
</comment>
<organism evidence="1">
    <name type="scientific">bioreactor metagenome</name>
    <dbReference type="NCBI Taxonomy" id="1076179"/>
    <lineage>
        <taxon>unclassified sequences</taxon>
        <taxon>metagenomes</taxon>
        <taxon>ecological metagenomes</taxon>
    </lineage>
</organism>
<reference evidence="1" key="1">
    <citation type="submission" date="2019-08" db="EMBL/GenBank/DDBJ databases">
        <authorList>
            <person name="Kucharzyk K."/>
            <person name="Murdoch R.W."/>
            <person name="Higgins S."/>
            <person name="Loffler F."/>
        </authorList>
    </citation>
    <scope>NUCLEOTIDE SEQUENCE</scope>
</reference>
<dbReference type="EMBL" id="VSSQ01004511">
    <property type="protein sequence ID" value="MPM25500.1"/>
    <property type="molecule type" value="Genomic_DNA"/>
</dbReference>
<dbReference type="AlphaFoldDB" id="A0A644YAI5"/>